<reference evidence="1" key="1">
    <citation type="journal article" date="2022" name="Int. J. Mol. Sci.">
        <title>Draft Genome of Tanacetum Coccineum: Genomic Comparison of Closely Related Tanacetum-Family Plants.</title>
        <authorList>
            <person name="Yamashiro T."/>
            <person name="Shiraishi A."/>
            <person name="Nakayama K."/>
            <person name="Satake H."/>
        </authorList>
    </citation>
    <scope>NUCLEOTIDE SEQUENCE</scope>
</reference>
<name>A0ABQ5GAL1_9ASTR</name>
<protein>
    <submittedName>
        <fullName evidence="1">Uncharacterized protein</fullName>
    </submittedName>
</protein>
<dbReference type="Proteomes" id="UP001151760">
    <property type="component" value="Unassembled WGS sequence"/>
</dbReference>
<evidence type="ECO:0000313" key="2">
    <source>
        <dbReference type="Proteomes" id="UP001151760"/>
    </source>
</evidence>
<dbReference type="EMBL" id="BQNB010018239">
    <property type="protein sequence ID" value="GJT72236.1"/>
    <property type="molecule type" value="Genomic_DNA"/>
</dbReference>
<proteinExistence type="predicted"/>
<comment type="caution">
    <text evidence="1">The sequence shown here is derived from an EMBL/GenBank/DDBJ whole genome shotgun (WGS) entry which is preliminary data.</text>
</comment>
<evidence type="ECO:0000313" key="1">
    <source>
        <dbReference type="EMBL" id="GJT72236.1"/>
    </source>
</evidence>
<accession>A0ABQ5GAL1</accession>
<organism evidence="1 2">
    <name type="scientific">Tanacetum coccineum</name>
    <dbReference type="NCBI Taxonomy" id="301880"/>
    <lineage>
        <taxon>Eukaryota</taxon>
        <taxon>Viridiplantae</taxon>
        <taxon>Streptophyta</taxon>
        <taxon>Embryophyta</taxon>
        <taxon>Tracheophyta</taxon>
        <taxon>Spermatophyta</taxon>
        <taxon>Magnoliopsida</taxon>
        <taxon>eudicotyledons</taxon>
        <taxon>Gunneridae</taxon>
        <taxon>Pentapetalae</taxon>
        <taxon>asterids</taxon>
        <taxon>campanulids</taxon>
        <taxon>Asterales</taxon>
        <taxon>Asteraceae</taxon>
        <taxon>Asteroideae</taxon>
        <taxon>Anthemideae</taxon>
        <taxon>Anthemidinae</taxon>
        <taxon>Tanacetum</taxon>
    </lineage>
</organism>
<reference evidence="1" key="2">
    <citation type="submission" date="2022-01" db="EMBL/GenBank/DDBJ databases">
        <authorList>
            <person name="Yamashiro T."/>
            <person name="Shiraishi A."/>
            <person name="Satake H."/>
            <person name="Nakayama K."/>
        </authorList>
    </citation>
    <scope>NUCLEOTIDE SEQUENCE</scope>
</reference>
<gene>
    <name evidence="1" type="ORF">Tco_1031522</name>
</gene>
<keyword evidence="2" id="KW-1185">Reference proteome</keyword>
<sequence>MQLCYSPQLGSVRIHFMLQSAIRVKKVTSAWQSEEAVKAEGKTGTAIALLGKALNNDQISVGWTKSWQKGIEKFETDLKTYSDHRVVKSKLEIAVIQYANDISSEAHIEVCMVPLCND</sequence>